<name>A0A3P3YNI2_PLABS</name>
<evidence type="ECO:0000313" key="3">
    <source>
        <dbReference type="EMBL" id="SPR01786.1"/>
    </source>
</evidence>
<sequence>MKGVACCAVAAWAMAAGYQVAHGCFVAGGGGDGDVMCATLRNVACGRWRAGNTSVAVGRVPAANEVLLIPNLGGASLSSHVATCSRLGCLGIIVADTGVDLDVPGRLLDQYWEIVPPPHAVVASVPVVEVTRRVWLQLATKDGGVVTWTGTRSTAWHDVAASRPMTLFGMLAVCWSAFNVALCGVKLNGVLRGAKKRGSAPLSAQVVLACVTLSSVLQGVHSANTYAANGTWVPAEASGVLLFAPRSLLDLALVVMAVSWRRAMTWGSWLPAPAEASLQGLMLFAAVAYAIADGTAAVACAVTYASCATPSRARIGVMQGAQAVTTAAVVANACEMLWRLQHRGGAVPMAERERAQARLRNRVVLGIACQVFLLSALTLLGATRRAPTFQIAAGAVTLGTLVTCTTLVLHFRRGGAIVGHWRASVVVTDIVQRLRRLSVAISPTETRLHDPAVADPPPVQ</sequence>
<proteinExistence type="predicted"/>
<evidence type="ECO:0000256" key="2">
    <source>
        <dbReference type="SAM" id="SignalP"/>
    </source>
</evidence>
<organism evidence="3 4">
    <name type="scientific">Plasmodiophora brassicae</name>
    <name type="common">Clubroot disease agent</name>
    <dbReference type="NCBI Taxonomy" id="37360"/>
    <lineage>
        <taxon>Eukaryota</taxon>
        <taxon>Sar</taxon>
        <taxon>Rhizaria</taxon>
        <taxon>Endomyxa</taxon>
        <taxon>Phytomyxea</taxon>
        <taxon>Plasmodiophorida</taxon>
        <taxon>Plasmodiophoridae</taxon>
        <taxon>Plasmodiophora</taxon>
    </lineage>
</organism>
<gene>
    <name evidence="3" type="ORF">PLBR_LOCUS9001</name>
</gene>
<dbReference type="EMBL" id="OVEO01000019">
    <property type="protein sequence ID" value="SPR01786.1"/>
    <property type="molecule type" value="Genomic_DNA"/>
</dbReference>
<reference evidence="3 4" key="1">
    <citation type="submission" date="2018-03" db="EMBL/GenBank/DDBJ databases">
        <authorList>
            <person name="Fogelqvist J."/>
        </authorList>
    </citation>
    <scope>NUCLEOTIDE SEQUENCE [LARGE SCALE GENOMIC DNA]</scope>
</reference>
<protein>
    <submittedName>
        <fullName evidence="3">Uncharacterized protein</fullName>
    </submittedName>
</protein>
<feature type="chain" id="PRO_5018022713" evidence="2">
    <location>
        <begin position="24"/>
        <end position="460"/>
    </location>
</feature>
<dbReference type="Proteomes" id="UP000290189">
    <property type="component" value="Unassembled WGS sequence"/>
</dbReference>
<keyword evidence="1" id="KW-1133">Transmembrane helix</keyword>
<accession>A0A3P3YNI2</accession>
<keyword evidence="3" id="KW-0496">Mitochondrion</keyword>
<geneLocation type="mitochondrion" evidence="3"/>
<feature type="transmembrane region" description="Helical" evidence="1">
    <location>
        <begin position="281"/>
        <end position="305"/>
    </location>
</feature>
<feature type="transmembrane region" description="Helical" evidence="1">
    <location>
        <begin position="388"/>
        <end position="409"/>
    </location>
</feature>
<dbReference type="AlphaFoldDB" id="A0A3P3YNI2"/>
<evidence type="ECO:0000256" key="1">
    <source>
        <dbReference type="SAM" id="Phobius"/>
    </source>
</evidence>
<evidence type="ECO:0000313" key="4">
    <source>
        <dbReference type="Proteomes" id="UP000290189"/>
    </source>
</evidence>
<keyword evidence="2" id="KW-0732">Signal</keyword>
<feature type="signal peptide" evidence="2">
    <location>
        <begin position="1"/>
        <end position="23"/>
    </location>
</feature>
<feature type="transmembrane region" description="Helical" evidence="1">
    <location>
        <begin position="359"/>
        <end position="382"/>
    </location>
</feature>
<keyword evidence="1" id="KW-0472">Membrane</keyword>
<keyword evidence="1" id="KW-0812">Transmembrane</keyword>